<comment type="similarity">
    <text evidence="1">Belongs to the iron/ascorbate-dependent oxidoreductase family.</text>
</comment>
<dbReference type="SUPFAM" id="SSF51197">
    <property type="entry name" value="Clavaminate synthase-like"/>
    <property type="match status" value="1"/>
</dbReference>
<protein>
    <recommendedName>
        <fullName evidence="2">Isopenicillin N synthase-like Fe(2+) 2OG dioxygenase domain-containing protein</fullName>
    </recommendedName>
</protein>
<keyword evidence="4" id="KW-1185">Reference proteome</keyword>
<gene>
    <name evidence="3" type="ORF">VHEMI07055</name>
</gene>
<dbReference type="Pfam" id="PF03171">
    <property type="entry name" value="2OG-FeII_Oxy"/>
    <property type="match status" value="1"/>
</dbReference>
<name>A0A0A1T2D2_9HYPO</name>
<accession>A0A0A1T2D2</accession>
<evidence type="ECO:0000313" key="3">
    <source>
        <dbReference type="EMBL" id="CEJ91336.1"/>
    </source>
</evidence>
<dbReference type="STRING" id="1531966.A0A0A1T2D2"/>
<dbReference type="OrthoDB" id="288590at2759"/>
<proteinExistence type="inferred from homology"/>
<sequence>MHAYGWLPVSYLQVAPSAADPSTPRGLRLELTAGYHGLGEGIYFPRDSSDRIRYLIRYEVHDGICCKFDEGHNPSSCLVGFLTTVCELLTCLYSFFQGHPGIMQLNEKMASLAVVDYEALATKDVGEIKRLVEACETAGLFYLKLWDTRASAVFENVPVLFKTGQDFFHLPSDSEEKTRSLCEGMERGYHVFKGFEYYEIARDEYYNGSWVLPSSLETQKERITKTMNLFHGAMQTILAELCAALDITTLELTDDPTVPSDTGLKLVHKSPLDEPGQVMQPWHTDTGLITMLWYDKVMAQIPLRDQDGKQTEDAETIPVRDGCVLVNIADELAAKSGGRLHSPVHRAVSPPGEVRVWDGLVYLLRPYTV</sequence>
<dbReference type="AlphaFoldDB" id="A0A0A1T2D2"/>
<dbReference type="HOGENOM" id="CLU_010119_4_4_1"/>
<dbReference type="Proteomes" id="UP000039046">
    <property type="component" value="Unassembled WGS sequence"/>
</dbReference>
<dbReference type="InterPro" id="IPR027443">
    <property type="entry name" value="IPNS-like_sf"/>
</dbReference>
<dbReference type="InterPro" id="IPR050231">
    <property type="entry name" value="Iron_ascorbate_oxido_reductase"/>
</dbReference>
<dbReference type="InterPro" id="IPR044861">
    <property type="entry name" value="IPNS-like_FE2OG_OXY"/>
</dbReference>
<evidence type="ECO:0000259" key="2">
    <source>
        <dbReference type="Pfam" id="PF03171"/>
    </source>
</evidence>
<evidence type="ECO:0000256" key="1">
    <source>
        <dbReference type="ARBA" id="ARBA00008056"/>
    </source>
</evidence>
<dbReference type="PANTHER" id="PTHR47990">
    <property type="entry name" value="2-OXOGLUTARATE (2OG) AND FE(II)-DEPENDENT OXYGENASE SUPERFAMILY PROTEIN-RELATED"/>
    <property type="match status" value="1"/>
</dbReference>
<feature type="domain" description="Isopenicillin N synthase-like Fe(2+) 2OG dioxygenase" evidence="2">
    <location>
        <begin position="275"/>
        <end position="355"/>
    </location>
</feature>
<organism evidence="3 4">
    <name type="scientific">[Torrubiella] hemipterigena</name>
    <dbReference type="NCBI Taxonomy" id="1531966"/>
    <lineage>
        <taxon>Eukaryota</taxon>
        <taxon>Fungi</taxon>
        <taxon>Dikarya</taxon>
        <taxon>Ascomycota</taxon>
        <taxon>Pezizomycotina</taxon>
        <taxon>Sordariomycetes</taxon>
        <taxon>Hypocreomycetidae</taxon>
        <taxon>Hypocreales</taxon>
        <taxon>Clavicipitaceae</taxon>
        <taxon>Clavicipitaceae incertae sedis</taxon>
        <taxon>'Torrubiella' clade</taxon>
    </lineage>
</organism>
<evidence type="ECO:0000313" key="4">
    <source>
        <dbReference type="Proteomes" id="UP000039046"/>
    </source>
</evidence>
<dbReference type="EMBL" id="CDHN01000003">
    <property type="protein sequence ID" value="CEJ91336.1"/>
    <property type="molecule type" value="Genomic_DNA"/>
</dbReference>
<reference evidence="3 4" key="1">
    <citation type="journal article" date="2015" name="Genome Announc.">
        <title>Draft Genome Sequence and Gene Annotation of the Entomopathogenic Fungus Verticillium hemipterigenum.</title>
        <authorList>
            <person name="Horn F."/>
            <person name="Habel A."/>
            <person name="Scharf D.H."/>
            <person name="Dworschak J."/>
            <person name="Brakhage A.A."/>
            <person name="Guthke R."/>
            <person name="Hertweck C."/>
            <person name="Linde J."/>
        </authorList>
    </citation>
    <scope>NUCLEOTIDE SEQUENCE [LARGE SCALE GENOMIC DNA]</scope>
</reference>
<dbReference type="Gene3D" id="2.60.120.330">
    <property type="entry name" value="B-lactam Antibiotic, Isopenicillin N Synthase, Chain"/>
    <property type="match status" value="1"/>
</dbReference>